<dbReference type="Proteomes" id="UP000029964">
    <property type="component" value="Unassembled WGS sequence"/>
</dbReference>
<dbReference type="InterPro" id="IPR017938">
    <property type="entry name" value="Riboflavin_synthase-like_b-brl"/>
</dbReference>
<dbReference type="GO" id="GO:0016491">
    <property type="term" value="F:oxidoreductase activity"/>
    <property type="evidence" value="ECO:0007669"/>
    <property type="project" value="InterPro"/>
</dbReference>
<dbReference type="STRING" id="857340.A0A086SYS4"/>
<feature type="compositionally biased region" description="Basic and acidic residues" evidence="1">
    <location>
        <begin position="7"/>
        <end position="19"/>
    </location>
</feature>
<dbReference type="PANTHER" id="PTHR42815:SF2">
    <property type="entry name" value="FAD-BINDING, PUTATIVE (AFU_ORTHOLOGUE AFUA_6G07600)-RELATED"/>
    <property type="match status" value="1"/>
</dbReference>
<dbReference type="InterPro" id="IPR039261">
    <property type="entry name" value="FNR_nucleotide-bd"/>
</dbReference>
<keyword evidence="4" id="KW-1185">Reference proteome</keyword>
<dbReference type="Gene3D" id="2.30.110.10">
    <property type="entry name" value="Electron Transport, Fmn-binding Protein, Chain A"/>
    <property type="match status" value="1"/>
</dbReference>
<dbReference type="SUPFAM" id="SSF63380">
    <property type="entry name" value="Riboflavin synthase domain-like"/>
    <property type="match status" value="1"/>
</dbReference>
<dbReference type="PANTHER" id="PTHR42815">
    <property type="entry name" value="FAD-BINDING, PUTATIVE (AFU_ORTHOLOGUE AFUA_6G07600)-RELATED"/>
    <property type="match status" value="1"/>
</dbReference>
<evidence type="ECO:0000256" key="1">
    <source>
        <dbReference type="SAM" id="MobiDB-lite"/>
    </source>
</evidence>
<protein>
    <recommendedName>
        <fullName evidence="2">FAD-binding FR-type domain-containing protein</fullName>
    </recommendedName>
</protein>
<gene>
    <name evidence="3" type="ORF">ACRE_070060</name>
</gene>
<dbReference type="HOGENOM" id="CLU_017006_2_0_1"/>
<evidence type="ECO:0000259" key="2">
    <source>
        <dbReference type="PROSITE" id="PS51384"/>
    </source>
</evidence>
<dbReference type="InterPro" id="IPR017927">
    <property type="entry name" value="FAD-bd_FR_type"/>
</dbReference>
<feature type="domain" description="FAD-binding FR-type" evidence="2">
    <location>
        <begin position="348"/>
        <end position="466"/>
    </location>
</feature>
<evidence type="ECO:0000313" key="3">
    <source>
        <dbReference type="EMBL" id="KFH42256.1"/>
    </source>
</evidence>
<reference evidence="4" key="1">
    <citation type="journal article" date="2014" name="Genome Announc.">
        <title>Genome sequence and annotation of Acremonium chrysogenum, producer of the beta-lactam antibiotic cephalosporin C.</title>
        <authorList>
            <person name="Terfehr D."/>
            <person name="Dahlmann T.A."/>
            <person name="Specht T."/>
            <person name="Zadra I."/>
            <person name="Kuernsteiner H."/>
            <person name="Kueck U."/>
        </authorList>
    </citation>
    <scope>NUCLEOTIDE SEQUENCE [LARGE SCALE GENOMIC DNA]</scope>
    <source>
        <strain evidence="4">ATCC 11550 / CBS 779.69 / DSM 880 / IAM 14645 / JCM 23072 / IMI 49137</strain>
    </source>
</reference>
<dbReference type="SUPFAM" id="SSF52343">
    <property type="entry name" value="Ferredoxin reductase-like, C-terminal NADP-linked domain"/>
    <property type="match status" value="1"/>
</dbReference>
<sequence length="601" mass="64491">MPSLTSDWHEGESAMHEALKVPPMRNPTNPGLPARYDMRIMASPLVALGTVDARGRPWTTIWGGERGFARRVAEGVLALNSVVDRRWDPVFGTLWEGEGEDEGEEGGAVVRRERVMSALAIDLETRDRLKLAGGMIAGAVVKGDGASGVTRVQLAMAVTESLGNCPKYLNKKAIQPHGVEGAELKGEGLPLGGEALGLLERADLFFLSSTHGDSMDTNHRGGPPGFVRVLKNGDGEAVLVYPEYSGNRLYQTLGNLRSNPLIGIVVPDFTTGDVLYLTGSASILIGEQASSVIARTKLAVSISVTETRYVKAGLPFRGSVIDYSPYNPPVRHLLSEQKPHVSSQTGTSSDLVATLVGREPLTPTISRFTFELSTAARWNPGQHVTLDFADELDNGYAHMKDDDPQSLNDDYVRTFTVSNGPDGSSSRRMEVTVRRHGPATGLLWRHNPRVPLDLPVMGFGGEESFRMSSGGGVQNVFVAGGVGITPLLAQASAGGLLGGLRLLWSLRFEDVPLAVESFGRIPGLAGVTRLFITGGADGAADGLEQVREMGAKVEMRRMSTEDVAGLKGQGVKFYLCAAPALLGRLNEWLDGEDVVWEDFGY</sequence>
<feature type="region of interest" description="Disordered" evidence="1">
    <location>
        <begin position="1"/>
        <end position="30"/>
    </location>
</feature>
<dbReference type="CDD" id="cd06197">
    <property type="entry name" value="FNR_like_2"/>
    <property type="match status" value="1"/>
</dbReference>
<dbReference type="OrthoDB" id="436496at2759"/>
<evidence type="ECO:0000313" key="4">
    <source>
        <dbReference type="Proteomes" id="UP000029964"/>
    </source>
</evidence>
<dbReference type="Gene3D" id="2.40.30.10">
    <property type="entry name" value="Translation factors"/>
    <property type="match status" value="1"/>
</dbReference>
<dbReference type="InterPro" id="IPR012349">
    <property type="entry name" value="Split_barrel_FMN-bd"/>
</dbReference>
<accession>A0A086SYS4</accession>
<dbReference type="PROSITE" id="PS51384">
    <property type="entry name" value="FAD_FR"/>
    <property type="match status" value="1"/>
</dbReference>
<organism evidence="3 4">
    <name type="scientific">Hapsidospora chrysogenum (strain ATCC 11550 / CBS 779.69 / DSM 880 / IAM 14645 / JCM 23072 / IMI 49137)</name>
    <name type="common">Acremonium chrysogenum</name>
    <dbReference type="NCBI Taxonomy" id="857340"/>
    <lineage>
        <taxon>Eukaryota</taxon>
        <taxon>Fungi</taxon>
        <taxon>Dikarya</taxon>
        <taxon>Ascomycota</taxon>
        <taxon>Pezizomycotina</taxon>
        <taxon>Sordariomycetes</taxon>
        <taxon>Hypocreomycetidae</taxon>
        <taxon>Hypocreales</taxon>
        <taxon>Bionectriaceae</taxon>
        <taxon>Hapsidospora</taxon>
    </lineage>
</organism>
<name>A0A086SYS4_HAPC1</name>
<dbReference type="AlphaFoldDB" id="A0A086SYS4"/>
<comment type="caution">
    <text evidence="3">The sequence shown here is derived from an EMBL/GenBank/DDBJ whole genome shotgun (WGS) entry which is preliminary data.</text>
</comment>
<dbReference type="EMBL" id="JPKY01000099">
    <property type="protein sequence ID" value="KFH42256.1"/>
    <property type="molecule type" value="Genomic_DNA"/>
</dbReference>
<proteinExistence type="predicted"/>